<dbReference type="GO" id="GO:0050482">
    <property type="term" value="P:arachidonate secretion"/>
    <property type="evidence" value="ECO:0007669"/>
    <property type="project" value="InterPro"/>
</dbReference>
<dbReference type="EC" id="3.1.1.4" evidence="5"/>
<name>A0A2K1K5M6_PHYPA</name>
<evidence type="ECO:0000256" key="13">
    <source>
        <dbReference type="SAM" id="SignalP"/>
    </source>
</evidence>
<dbReference type="FunFam" id="1.20.90.10:FF:000005">
    <property type="entry name" value="Secretory phospholipase A2"/>
    <property type="match status" value="1"/>
</dbReference>
<evidence type="ECO:0000256" key="4">
    <source>
        <dbReference type="ARBA" id="ARBA00007056"/>
    </source>
</evidence>
<dbReference type="EMBL" id="ABEU02000008">
    <property type="protein sequence ID" value="PNR49080.1"/>
    <property type="molecule type" value="Genomic_DNA"/>
</dbReference>
<evidence type="ECO:0000256" key="7">
    <source>
        <dbReference type="ARBA" id="ARBA00022723"/>
    </source>
</evidence>
<dbReference type="OrthoDB" id="566013at2759"/>
<keyword evidence="6" id="KW-0964">Secreted</keyword>
<dbReference type="GeneID" id="112285330"/>
<dbReference type="Gramene" id="Pp3c8_920V3.2">
    <property type="protein sequence ID" value="Pp3c8_920V3.2"/>
    <property type="gene ID" value="Pp3c8_920"/>
</dbReference>
<proteinExistence type="inferred from homology"/>
<dbReference type="GO" id="GO:0004623">
    <property type="term" value="F:phospholipase A2 activity"/>
    <property type="evidence" value="ECO:0000318"/>
    <property type="project" value="GO_Central"/>
</dbReference>
<dbReference type="Proteomes" id="UP000006727">
    <property type="component" value="Chromosome 8"/>
</dbReference>
<keyword evidence="7" id="KW-0479">Metal-binding</keyword>
<feature type="signal peptide" evidence="13">
    <location>
        <begin position="1"/>
        <end position="26"/>
    </location>
</feature>
<feature type="chain" id="PRO_5043158246" description="phospholipase A2" evidence="13">
    <location>
        <begin position="27"/>
        <end position="192"/>
    </location>
</feature>
<dbReference type="EnsemblPlants" id="Pp3c8_920V3.1">
    <property type="protein sequence ID" value="Pp3c8_920V3.1"/>
    <property type="gene ID" value="Pp3c8_920"/>
</dbReference>
<comment type="similarity">
    <text evidence="4">Belongs to the phospholipase A2 family.</text>
</comment>
<evidence type="ECO:0000313" key="15">
    <source>
        <dbReference type="EnsemblPlants" id="Pp3c8_920V3.1"/>
    </source>
</evidence>
<dbReference type="GO" id="GO:0005576">
    <property type="term" value="C:extracellular region"/>
    <property type="evidence" value="ECO:0007669"/>
    <property type="project" value="UniProtKB-SubCell"/>
</dbReference>
<comment type="cofactor">
    <cofactor evidence="2">
        <name>Ca(2+)</name>
        <dbReference type="ChEBI" id="CHEBI:29108"/>
    </cofactor>
</comment>
<evidence type="ECO:0000256" key="10">
    <source>
        <dbReference type="ARBA" id="ARBA00022837"/>
    </source>
</evidence>
<dbReference type="GO" id="GO:0008289">
    <property type="term" value="F:lipid binding"/>
    <property type="evidence" value="ECO:0000318"/>
    <property type="project" value="GO_Central"/>
</dbReference>
<gene>
    <name evidence="15" type="primary">LOC112285330</name>
    <name evidence="14" type="ORF">PHYPA_010976</name>
</gene>
<evidence type="ECO:0000256" key="1">
    <source>
        <dbReference type="ARBA" id="ARBA00001604"/>
    </source>
</evidence>
<comment type="subcellular location">
    <subcellularLocation>
        <location evidence="3">Secreted</location>
    </subcellularLocation>
</comment>
<evidence type="ECO:0000256" key="8">
    <source>
        <dbReference type="ARBA" id="ARBA00022729"/>
    </source>
</evidence>
<dbReference type="KEGG" id="ppp:112285330"/>
<evidence type="ECO:0000256" key="2">
    <source>
        <dbReference type="ARBA" id="ARBA00001913"/>
    </source>
</evidence>
<dbReference type="Gene3D" id="1.20.90.10">
    <property type="entry name" value="Phospholipase A2 domain"/>
    <property type="match status" value="1"/>
</dbReference>
<dbReference type="RefSeq" id="XP_024381810.1">
    <property type="nucleotide sequence ID" value="XM_024526042.2"/>
</dbReference>
<comment type="catalytic activity">
    <reaction evidence="1">
        <text>a 1,2-diacyl-sn-glycero-3-phosphocholine + H2O = a 1-acyl-sn-glycero-3-phosphocholine + a fatty acid + H(+)</text>
        <dbReference type="Rhea" id="RHEA:15801"/>
        <dbReference type="ChEBI" id="CHEBI:15377"/>
        <dbReference type="ChEBI" id="CHEBI:15378"/>
        <dbReference type="ChEBI" id="CHEBI:28868"/>
        <dbReference type="ChEBI" id="CHEBI:57643"/>
        <dbReference type="ChEBI" id="CHEBI:58168"/>
        <dbReference type="EC" id="3.1.1.4"/>
    </reaction>
</comment>
<reference evidence="14 16" key="2">
    <citation type="journal article" date="2018" name="Plant J.">
        <title>The Physcomitrella patens chromosome-scale assembly reveals moss genome structure and evolution.</title>
        <authorList>
            <person name="Lang D."/>
            <person name="Ullrich K.K."/>
            <person name="Murat F."/>
            <person name="Fuchs J."/>
            <person name="Jenkins J."/>
            <person name="Haas F.B."/>
            <person name="Piednoel M."/>
            <person name="Gundlach H."/>
            <person name="Van Bel M."/>
            <person name="Meyberg R."/>
            <person name="Vives C."/>
            <person name="Morata J."/>
            <person name="Symeonidi A."/>
            <person name="Hiss M."/>
            <person name="Muchero W."/>
            <person name="Kamisugi Y."/>
            <person name="Saleh O."/>
            <person name="Blanc G."/>
            <person name="Decker E.L."/>
            <person name="van Gessel N."/>
            <person name="Grimwood J."/>
            <person name="Hayes R.D."/>
            <person name="Graham S.W."/>
            <person name="Gunter L.E."/>
            <person name="McDaniel S.F."/>
            <person name="Hoernstein S.N.W."/>
            <person name="Larsson A."/>
            <person name="Li F.W."/>
            <person name="Perroud P.F."/>
            <person name="Phillips J."/>
            <person name="Ranjan P."/>
            <person name="Rokshar D.S."/>
            <person name="Rothfels C.J."/>
            <person name="Schneider L."/>
            <person name="Shu S."/>
            <person name="Stevenson D.W."/>
            <person name="Thummler F."/>
            <person name="Tillich M."/>
            <person name="Villarreal Aguilar J.C."/>
            <person name="Widiez T."/>
            <person name="Wong G.K."/>
            <person name="Wymore A."/>
            <person name="Zhang Y."/>
            <person name="Zimmer A.D."/>
            <person name="Quatrano R.S."/>
            <person name="Mayer K.F.X."/>
            <person name="Goodstein D."/>
            <person name="Casacuberta J.M."/>
            <person name="Vandepoele K."/>
            <person name="Reski R."/>
            <person name="Cuming A.C."/>
            <person name="Tuskan G.A."/>
            <person name="Maumus F."/>
            <person name="Salse J."/>
            <person name="Schmutz J."/>
            <person name="Rensing S.A."/>
        </authorList>
    </citation>
    <scope>NUCLEOTIDE SEQUENCE [LARGE SCALE GENOMIC DNA]</scope>
    <source>
        <strain evidence="15 16">cv. Gransden 2004</strain>
    </source>
</reference>
<evidence type="ECO:0000256" key="9">
    <source>
        <dbReference type="ARBA" id="ARBA00022801"/>
    </source>
</evidence>
<dbReference type="SUPFAM" id="SSF48619">
    <property type="entry name" value="Phospholipase A2, PLA2"/>
    <property type="match status" value="1"/>
</dbReference>
<evidence type="ECO:0000256" key="5">
    <source>
        <dbReference type="ARBA" id="ARBA00013278"/>
    </source>
</evidence>
<accession>A0A2K1K5M6</accession>
<dbReference type="EnsemblPlants" id="Pp3c8_920V3.2">
    <property type="protein sequence ID" value="Pp3c8_920V3.2"/>
    <property type="gene ID" value="Pp3c8_920"/>
</dbReference>
<dbReference type="AlphaFoldDB" id="A0A2K1K5M6"/>
<dbReference type="PROSITE" id="PS00118">
    <property type="entry name" value="PA2_HIS"/>
    <property type="match status" value="1"/>
</dbReference>
<dbReference type="FunCoup" id="A0A2K1K5M6">
    <property type="interactions" value="251"/>
</dbReference>
<dbReference type="GO" id="GO:0005509">
    <property type="term" value="F:calcium ion binding"/>
    <property type="evidence" value="ECO:0000318"/>
    <property type="project" value="GO_Central"/>
</dbReference>
<evidence type="ECO:0000313" key="16">
    <source>
        <dbReference type="Proteomes" id="UP000006727"/>
    </source>
</evidence>
<keyword evidence="16" id="KW-1185">Reference proteome</keyword>
<sequence>MGRTMGAAVMFQTFFIAILLPTTASALILNSTTRSCSKHCESINCQSVHKIRYGKFCGVGYSGCPNQSPCDRLDACCKQHDLCVGRNAANFPNHTCRYNLRSCLQQYLSTGAVVYQGSNCTAMTVQNTVMVALESTTFHEHVAPGSAPQAGGAPNPSSGMLIDRITSIVLICGVWASLLWAHELSPALRSVG</sequence>
<dbReference type="InterPro" id="IPR033113">
    <property type="entry name" value="PLA2_histidine"/>
</dbReference>
<protein>
    <recommendedName>
        <fullName evidence="5">phospholipase A2</fullName>
        <ecNumber evidence="5">3.1.1.4</ecNumber>
    </recommendedName>
</protein>
<reference evidence="14 16" key="1">
    <citation type="journal article" date="2008" name="Science">
        <title>The Physcomitrella genome reveals evolutionary insights into the conquest of land by plants.</title>
        <authorList>
            <person name="Rensing S."/>
            <person name="Lang D."/>
            <person name="Zimmer A."/>
            <person name="Terry A."/>
            <person name="Salamov A."/>
            <person name="Shapiro H."/>
            <person name="Nishiyama T."/>
            <person name="Perroud P.-F."/>
            <person name="Lindquist E."/>
            <person name="Kamisugi Y."/>
            <person name="Tanahashi T."/>
            <person name="Sakakibara K."/>
            <person name="Fujita T."/>
            <person name="Oishi K."/>
            <person name="Shin-I T."/>
            <person name="Kuroki Y."/>
            <person name="Toyoda A."/>
            <person name="Suzuki Y."/>
            <person name="Hashimoto A."/>
            <person name="Yamaguchi K."/>
            <person name="Sugano A."/>
            <person name="Kohara Y."/>
            <person name="Fujiyama A."/>
            <person name="Anterola A."/>
            <person name="Aoki S."/>
            <person name="Ashton N."/>
            <person name="Barbazuk W.B."/>
            <person name="Barker E."/>
            <person name="Bennetzen J."/>
            <person name="Bezanilla M."/>
            <person name="Blankenship R."/>
            <person name="Cho S.H."/>
            <person name="Dutcher S."/>
            <person name="Estelle M."/>
            <person name="Fawcett J.A."/>
            <person name="Gundlach H."/>
            <person name="Hanada K."/>
            <person name="Heyl A."/>
            <person name="Hicks K.A."/>
            <person name="Hugh J."/>
            <person name="Lohr M."/>
            <person name="Mayer K."/>
            <person name="Melkozernov A."/>
            <person name="Murata T."/>
            <person name="Nelson D."/>
            <person name="Pils B."/>
            <person name="Prigge M."/>
            <person name="Reiss B."/>
            <person name="Renner T."/>
            <person name="Rombauts S."/>
            <person name="Rushton P."/>
            <person name="Sanderfoot A."/>
            <person name="Schween G."/>
            <person name="Shiu S.-H."/>
            <person name="Stueber K."/>
            <person name="Theodoulou F.L."/>
            <person name="Tu H."/>
            <person name="Van de Peer Y."/>
            <person name="Verrier P.J."/>
            <person name="Waters E."/>
            <person name="Wood A."/>
            <person name="Yang L."/>
            <person name="Cove D."/>
            <person name="Cuming A."/>
            <person name="Hasebe M."/>
            <person name="Lucas S."/>
            <person name="Mishler D.B."/>
            <person name="Reski R."/>
            <person name="Grigoriev I."/>
            <person name="Quatrano R.S."/>
            <person name="Boore J.L."/>
        </authorList>
    </citation>
    <scope>NUCLEOTIDE SEQUENCE [LARGE SCALE GENOMIC DNA]</scope>
    <source>
        <strain evidence="15 16">cv. Gransden 2004</strain>
    </source>
</reference>
<evidence type="ECO:0000313" key="14">
    <source>
        <dbReference type="EMBL" id="PNR49080.1"/>
    </source>
</evidence>
<keyword evidence="9" id="KW-0378">Hydrolase</keyword>
<dbReference type="Gramene" id="Pp3c8_920V3.1">
    <property type="protein sequence ID" value="Pp3c8_920V3.1"/>
    <property type="gene ID" value="Pp3c8_920"/>
</dbReference>
<keyword evidence="10" id="KW-0106">Calcium</keyword>
<evidence type="ECO:0000256" key="3">
    <source>
        <dbReference type="ARBA" id="ARBA00004613"/>
    </source>
</evidence>
<keyword evidence="11" id="KW-0443">Lipid metabolism</keyword>
<evidence type="ECO:0000256" key="12">
    <source>
        <dbReference type="ARBA" id="ARBA00023157"/>
    </source>
</evidence>
<dbReference type="STRING" id="3218.A0A2K1K5M6"/>
<keyword evidence="8 13" id="KW-0732">Signal</keyword>
<dbReference type="GO" id="GO:0006644">
    <property type="term" value="P:phospholipid metabolic process"/>
    <property type="evidence" value="ECO:0007669"/>
    <property type="project" value="InterPro"/>
</dbReference>
<dbReference type="InterPro" id="IPR036444">
    <property type="entry name" value="PLipase_A2_dom_sf"/>
</dbReference>
<reference evidence="15" key="3">
    <citation type="submission" date="2020-12" db="UniProtKB">
        <authorList>
            <consortium name="EnsemblPlants"/>
        </authorList>
    </citation>
    <scope>IDENTIFICATION</scope>
</reference>
<keyword evidence="12" id="KW-1015">Disulfide bond</keyword>
<dbReference type="PaxDb" id="3218-PP1S325_6V6.1"/>
<evidence type="ECO:0000256" key="11">
    <source>
        <dbReference type="ARBA" id="ARBA00023098"/>
    </source>
</evidence>
<evidence type="ECO:0000256" key="6">
    <source>
        <dbReference type="ARBA" id="ARBA00022525"/>
    </source>
</evidence>
<organism evidence="14">
    <name type="scientific">Physcomitrium patens</name>
    <name type="common">Spreading-leaved earth moss</name>
    <name type="synonym">Physcomitrella patens</name>
    <dbReference type="NCBI Taxonomy" id="3218"/>
    <lineage>
        <taxon>Eukaryota</taxon>
        <taxon>Viridiplantae</taxon>
        <taxon>Streptophyta</taxon>
        <taxon>Embryophyta</taxon>
        <taxon>Bryophyta</taxon>
        <taxon>Bryophytina</taxon>
        <taxon>Bryopsida</taxon>
        <taxon>Funariidae</taxon>
        <taxon>Funariales</taxon>
        <taxon>Funariaceae</taxon>
        <taxon>Physcomitrium</taxon>
    </lineage>
</organism>